<dbReference type="Proteomes" id="UP000199021">
    <property type="component" value="Unassembled WGS sequence"/>
</dbReference>
<proteinExistence type="predicted"/>
<dbReference type="InterPro" id="IPR050114">
    <property type="entry name" value="UPF0173_UPF0282_UlaG_hydrolase"/>
</dbReference>
<dbReference type="InterPro" id="IPR036866">
    <property type="entry name" value="RibonucZ/Hydroxyglut_hydro"/>
</dbReference>
<keyword evidence="3" id="KW-1185">Reference proteome</keyword>
<organism evidence="2 3">
    <name type="scientific">Neolewinella agarilytica</name>
    <dbReference type="NCBI Taxonomy" id="478744"/>
    <lineage>
        <taxon>Bacteria</taxon>
        <taxon>Pseudomonadati</taxon>
        <taxon>Bacteroidota</taxon>
        <taxon>Saprospiria</taxon>
        <taxon>Saprospirales</taxon>
        <taxon>Lewinellaceae</taxon>
        <taxon>Neolewinella</taxon>
    </lineage>
</organism>
<protein>
    <submittedName>
        <fullName evidence="2">L-ascorbate metabolism protein UlaG, beta-lactamase superfamily</fullName>
    </submittedName>
</protein>
<evidence type="ECO:0000313" key="2">
    <source>
        <dbReference type="EMBL" id="SEP98641.1"/>
    </source>
</evidence>
<accession>A0A1H9CCA1</accession>
<evidence type="ECO:0000259" key="1">
    <source>
        <dbReference type="SMART" id="SM00849"/>
    </source>
</evidence>
<name>A0A1H9CCA1_9BACT</name>
<dbReference type="SUPFAM" id="SSF56281">
    <property type="entry name" value="Metallo-hydrolase/oxidoreductase"/>
    <property type="match status" value="1"/>
</dbReference>
<dbReference type="SMART" id="SM00849">
    <property type="entry name" value="Lactamase_B"/>
    <property type="match status" value="1"/>
</dbReference>
<dbReference type="InParanoid" id="A0A1H9CCA1"/>
<feature type="domain" description="Metallo-beta-lactamase" evidence="1">
    <location>
        <begin position="47"/>
        <end position="224"/>
    </location>
</feature>
<dbReference type="InterPro" id="IPR001279">
    <property type="entry name" value="Metallo-B-lactamas"/>
</dbReference>
<dbReference type="AlphaFoldDB" id="A0A1H9CCA1"/>
<dbReference type="PROSITE" id="PS51257">
    <property type="entry name" value="PROKAR_LIPOPROTEIN"/>
    <property type="match status" value="1"/>
</dbReference>
<evidence type="ECO:0000313" key="3">
    <source>
        <dbReference type="Proteomes" id="UP000199021"/>
    </source>
</evidence>
<dbReference type="PANTHER" id="PTHR43546:SF3">
    <property type="entry name" value="UPF0173 METAL-DEPENDENT HYDROLASE MJ1163"/>
    <property type="match status" value="1"/>
</dbReference>
<dbReference type="PANTHER" id="PTHR43546">
    <property type="entry name" value="UPF0173 METAL-DEPENDENT HYDROLASE MJ1163-RELATED"/>
    <property type="match status" value="1"/>
</dbReference>
<sequence length="261" mass="29078">MKNLLFFTALFLFVGCGPKNNTKNDVYDIPAPPEENKVMEVTIHPVFHGSLALTHEDKTVLIDPYNGAERYTRFGAPDLLMITHTHGDHMDMETLKGLDLSKATLLAPQAVADALADLTFAGVQVLRNGETASEHGIKVEAVPAYNLPSAPKMFHPKGDFNGYVLTIGNETYYFSGDTQDVPEIRALKGIDYAFVCMNQPYTMTVEAAADMVAEMQPTVVYPYHYRNGDGTFSDLDQFELLVKESAPEVEVRKMDWYKEAK</sequence>
<dbReference type="Pfam" id="PF13483">
    <property type="entry name" value="Lactamase_B_3"/>
    <property type="match status" value="1"/>
</dbReference>
<dbReference type="STRING" id="478744.SAMN05444359_104141"/>
<dbReference type="RefSeq" id="WP_090166031.1">
    <property type="nucleotide sequence ID" value="NZ_FOFB01000004.1"/>
</dbReference>
<dbReference type="OrthoDB" id="9789133at2"/>
<gene>
    <name evidence="2" type="ORF">SAMN05444359_104141</name>
</gene>
<reference evidence="3" key="1">
    <citation type="submission" date="2016-10" db="EMBL/GenBank/DDBJ databases">
        <authorList>
            <person name="Varghese N."/>
            <person name="Submissions S."/>
        </authorList>
    </citation>
    <scope>NUCLEOTIDE SEQUENCE [LARGE SCALE GENOMIC DNA]</scope>
    <source>
        <strain evidence="3">DSM 24740</strain>
    </source>
</reference>
<dbReference type="Gene3D" id="3.60.15.10">
    <property type="entry name" value="Ribonuclease Z/Hydroxyacylglutathione hydrolase-like"/>
    <property type="match status" value="1"/>
</dbReference>
<dbReference type="EMBL" id="FOFB01000004">
    <property type="protein sequence ID" value="SEP98641.1"/>
    <property type="molecule type" value="Genomic_DNA"/>
</dbReference>